<comment type="caution">
    <text evidence="2">The sequence shown here is derived from an EMBL/GenBank/DDBJ whole genome shotgun (WGS) entry which is preliminary data.</text>
</comment>
<dbReference type="Proteomes" id="UP000265520">
    <property type="component" value="Unassembled WGS sequence"/>
</dbReference>
<proteinExistence type="predicted"/>
<organism evidence="2 3">
    <name type="scientific">Trifolium medium</name>
    <dbReference type="NCBI Taxonomy" id="97028"/>
    <lineage>
        <taxon>Eukaryota</taxon>
        <taxon>Viridiplantae</taxon>
        <taxon>Streptophyta</taxon>
        <taxon>Embryophyta</taxon>
        <taxon>Tracheophyta</taxon>
        <taxon>Spermatophyta</taxon>
        <taxon>Magnoliopsida</taxon>
        <taxon>eudicotyledons</taxon>
        <taxon>Gunneridae</taxon>
        <taxon>Pentapetalae</taxon>
        <taxon>rosids</taxon>
        <taxon>fabids</taxon>
        <taxon>Fabales</taxon>
        <taxon>Fabaceae</taxon>
        <taxon>Papilionoideae</taxon>
        <taxon>50 kb inversion clade</taxon>
        <taxon>NPAAA clade</taxon>
        <taxon>Hologalegina</taxon>
        <taxon>IRL clade</taxon>
        <taxon>Trifolieae</taxon>
        <taxon>Trifolium</taxon>
    </lineage>
</organism>
<evidence type="ECO:0000256" key="1">
    <source>
        <dbReference type="SAM" id="Phobius"/>
    </source>
</evidence>
<accession>A0A392Q7L4</accession>
<protein>
    <submittedName>
        <fullName evidence="2">MATE efflux family protein FRD3-like</fullName>
    </submittedName>
</protein>
<sequence length="52" mass="6043">MELLILHMLHIPWGDHYVGIWIALSIYMTLRMLAGVWRMGTGTGPWSYLRGQ</sequence>
<evidence type="ECO:0000313" key="2">
    <source>
        <dbReference type="EMBL" id="MCI20124.1"/>
    </source>
</evidence>
<keyword evidence="1" id="KW-0472">Membrane</keyword>
<dbReference type="AlphaFoldDB" id="A0A392Q7L4"/>
<evidence type="ECO:0000313" key="3">
    <source>
        <dbReference type="Proteomes" id="UP000265520"/>
    </source>
</evidence>
<reference evidence="2 3" key="1">
    <citation type="journal article" date="2018" name="Front. Plant Sci.">
        <title>Red Clover (Trifolium pratense) and Zigzag Clover (T. medium) - A Picture of Genomic Similarities and Differences.</title>
        <authorList>
            <person name="Dluhosova J."/>
            <person name="Istvanek J."/>
            <person name="Nedelnik J."/>
            <person name="Repkova J."/>
        </authorList>
    </citation>
    <scope>NUCLEOTIDE SEQUENCE [LARGE SCALE GENOMIC DNA]</scope>
    <source>
        <strain evidence="3">cv. 10/8</strain>
        <tissue evidence="2">Leaf</tissue>
    </source>
</reference>
<keyword evidence="3" id="KW-1185">Reference proteome</keyword>
<keyword evidence="1" id="KW-1133">Transmembrane helix</keyword>
<feature type="transmembrane region" description="Helical" evidence="1">
    <location>
        <begin position="20"/>
        <end position="40"/>
    </location>
</feature>
<dbReference type="EMBL" id="LXQA010118219">
    <property type="protein sequence ID" value="MCI20124.1"/>
    <property type="molecule type" value="Genomic_DNA"/>
</dbReference>
<keyword evidence="1" id="KW-0812">Transmembrane</keyword>
<name>A0A392Q7L4_9FABA</name>